<gene>
    <name evidence="3" type="ORF">DWU89_19940</name>
    <name evidence="2" type="ORF">H8784_19430</name>
</gene>
<name>A0A3D8H8S1_9BACT</name>
<evidence type="ECO:0000313" key="3">
    <source>
        <dbReference type="EMBL" id="RDU47379.1"/>
    </source>
</evidence>
<evidence type="ECO:0000313" key="4">
    <source>
        <dbReference type="Proteomes" id="UP000256321"/>
    </source>
</evidence>
<feature type="region of interest" description="Disordered" evidence="1">
    <location>
        <begin position="354"/>
        <end position="378"/>
    </location>
</feature>
<protein>
    <submittedName>
        <fullName evidence="2">Fimbrillin family protein</fullName>
    </submittedName>
</protein>
<dbReference type="AlphaFoldDB" id="A0A3D8H8S1"/>
<dbReference type="Pfam" id="PF13149">
    <property type="entry name" value="Mfa_like_1"/>
    <property type="match status" value="1"/>
</dbReference>
<dbReference type="Gene3D" id="2.60.40.2630">
    <property type="match status" value="1"/>
</dbReference>
<keyword evidence="5" id="KW-1185">Reference proteome</keyword>
<accession>A0A3D8H8S1</accession>
<comment type="caution">
    <text evidence="3">The sequence shown here is derived from an EMBL/GenBank/DDBJ whole genome shotgun (WGS) entry which is preliminary data.</text>
</comment>
<dbReference type="EMBL" id="QREV01000092">
    <property type="protein sequence ID" value="RDU47379.1"/>
    <property type="molecule type" value="Genomic_DNA"/>
</dbReference>
<dbReference type="EMBL" id="JACRTI010000092">
    <property type="protein sequence ID" value="MBC8603881.1"/>
    <property type="molecule type" value="Genomic_DNA"/>
</dbReference>
<sequence length="378" mass="39542">MRHQTGIISMLMACISLCGCTGEKLLDGPVPDEPESPVEVRFFTTSASTRAESIGVDAGADTLVTDAHVRLYPYRQKEGVTDVTVTKDYTVKTETTVTSKVQSLVPDKVGDTNGIEMILPSGTFRFYAVSTNSQDQTVPDFHTADAVGGVPSSTAGTASVTNGVDYLYAMTQQTIAFGTQIAHVPLAFKHVGTQVQLTIKFGESAHAADYNTAKDFNLAKVSIQATSETNAAMYLYNGQIQIDGKSGGTPGSDTDLKEMTVVRSGTVSDGSNIPADQVATYHLLPLAGASGQKMKVKIVIGNLIVGDAAAATHTYTGSLNATGGWSAGTSNQYTLTLSGTEIKFSTVTVKPWETGTSGGQVGDIEHTDDASSTGATTP</sequence>
<evidence type="ECO:0000313" key="2">
    <source>
        <dbReference type="EMBL" id="MBC8603881.1"/>
    </source>
</evidence>
<proteinExistence type="predicted"/>
<dbReference type="CDD" id="cd13121">
    <property type="entry name" value="BF2867_like_C"/>
    <property type="match status" value="1"/>
</dbReference>
<dbReference type="Proteomes" id="UP000629596">
    <property type="component" value="Unassembled WGS sequence"/>
</dbReference>
<evidence type="ECO:0000313" key="5">
    <source>
        <dbReference type="Proteomes" id="UP000629596"/>
    </source>
</evidence>
<organism evidence="3 4">
    <name type="scientific">Parabacteroides acidifaciens</name>
    <dbReference type="NCBI Taxonomy" id="2290935"/>
    <lineage>
        <taxon>Bacteria</taxon>
        <taxon>Pseudomonadati</taxon>
        <taxon>Bacteroidota</taxon>
        <taxon>Bacteroidia</taxon>
        <taxon>Bacteroidales</taxon>
        <taxon>Tannerellaceae</taxon>
        <taxon>Parabacteroides</taxon>
    </lineage>
</organism>
<dbReference type="PROSITE" id="PS51257">
    <property type="entry name" value="PROKAR_LIPOPROTEIN"/>
    <property type="match status" value="1"/>
</dbReference>
<dbReference type="Proteomes" id="UP000256321">
    <property type="component" value="Unassembled WGS sequence"/>
</dbReference>
<reference evidence="3 4" key="1">
    <citation type="submission" date="2018-07" db="EMBL/GenBank/DDBJ databases">
        <title>Parabacteroides acidifaciens nov. sp., isolated from human feces.</title>
        <authorList>
            <person name="Wang Y.J."/>
        </authorList>
    </citation>
    <scope>NUCLEOTIDE SEQUENCE [LARGE SCALE GENOMIC DNA]</scope>
    <source>
        <strain evidence="3 4">426-9</strain>
    </source>
</reference>
<dbReference type="InterPro" id="IPR025049">
    <property type="entry name" value="Mfa-like_1"/>
</dbReference>
<dbReference type="RefSeq" id="WP_115501379.1">
    <property type="nucleotide sequence ID" value="NZ_JACRTI010000092.1"/>
</dbReference>
<evidence type="ECO:0000256" key="1">
    <source>
        <dbReference type="SAM" id="MobiDB-lite"/>
    </source>
</evidence>
<reference evidence="2 5" key="2">
    <citation type="submission" date="2020-08" db="EMBL/GenBank/DDBJ databases">
        <title>Genome public.</title>
        <authorList>
            <person name="Liu C."/>
            <person name="Sun Q."/>
        </authorList>
    </citation>
    <scope>NUCLEOTIDE SEQUENCE [LARGE SCALE GENOMIC DNA]</scope>
    <source>
        <strain evidence="2 5">426_9</strain>
    </source>
</reference>